<evidence type="ECO:0000313" key="1">
    <source>
        <dbReference type="EMBL" id="MBX39475.1"/>
    </source>
</evidence>
<name>A0A2P2NAI1_RHIMU</name>
<proteinExistence type="predicted"/>
<accession>A0A2P2NAI1</accession>
<protein>
    <submittedName>
        <fullName evidence="1">Uncharacterized protein</fullName>
    </submittedName>
</protein>
<sequence length="24" mass="2896">MVLYVCCTLQLRFLDGYHLLRQIP</sequence>
<dbReference type="EMBL" id="GGEC01058991">
    <property type="protein sequence ID" value="MBX39475.1"/>
    <property type="molecule type" value="Transcribed_RNA"/>
</dbReference>
<organism evidence="1">
    <name type="scientific">Rhizophora mucronata</name>
    <name type="common">Asiatic mangrove</name>
    <dbReference type="NCBI Taxonomy" id="61149"/>
    <lineage>
        <taxon>Eukaryota</taxon>
        <taxon>Viridiplantae</taxon>
        <taxon>Streptophyta</taxon>
        <taxon>Embryophyta</taxon>
        <taxon>Tracheophyta</taxon>
        <taxon>Spermatophyta</taxon>
        <taxon>Magnoliopsida</taxon>
        <taxon>eudicotyledons</taxon>
        <taxon>Gunneridae</taxon>
        <taxon>Pentapetalae</taxon>
        <taxon>rosids</taxon>
        <taxon>fabids</taxon>
        <taxon>Malpighiales</taxon>
        <taxon>Rhizophoraceae</taxon>
        <taxon>Rhizophora</taxon>
    </lineage>
</organism>
<reference evidence="1" key="1">
    <citation type="submission" date="2018-02" db="EMBL/GenBank/DDBJ databases">
        <title>Rhizophora mucronata_Transcriptome.</title>
        <authorList>
            <person name="Meera S.P."/>
            <person name="Sreeshan A."/>
            <person name="Augustine A."/>
        </authorList>
    </citation>
    <scope>NUCLEOTIDE SEQUENCE</scope>
    <source>
        <tissue evidence="1">Leaf</tissue>
    </source>
</reference>
<dbReference type="AlphaFoldDB" id="A0A2P2NAI1"/>